<name>A0ABV8FSA7_9ACTN</name>
<proteinExistence type="predicted"/>
<dbReference type="RefSeq" id="WP_378535388.1">
    <property type="nucleotide sequence ID" value="NZ_JBHSBH010000012.1"/>
</dbReference>
<evidence type="ECO:0000313" key="2">
    <source>
        <dbReference type="Proteomes" id="UP001595847"/>
    </source>
</evidence>
<dbReference type="EMBL" id="JBHSBH010000012">
    <property type="protein sequence ID" value="MFC3997963.1"/>
    <property type="molecule type" value="Genomic_DNA"/>
</dbReference>
<keyword evidence="2" id="KW-1185">Reference proteome</keyword>
<protein>
    <recommendedName>
        <fullName evidence="3">Transposase</fullName>
    </recommendedName>
</protein>
<gene>
    <name evidence="1" type="ORF">ACFOVU_18660</name>
</gene>
<reference evidence="2" key="1">
    <citation type="journal article" date="2019" name="Int. J. Syst. Evol. Microbiol.">
        <title>The Global Catalogue of Microorganisms (GCM) 10K type strain sequencing project: providing services to taxonomists for standard genome sequencing and annotation.</title>
        <authorList>
            <consortium name="The Broad Institute Genomics Platform"/>
            <consortium name="The Broad Institute Genome Sequencing Center for Infectious Disease"/>
            <person name="Wu L."/>
            <person name="Ma J."/>
        </authorList>
    </citation>
    <scope>NUCLEOTIDE SEQUENCE [LARGE SCALE GENOMIC DNA]</scope>
    <source>
        <strain evidence="2">TBRC 1826</strain>
    </source>
</reference>
<evidence type="ECO:0008006" key="3">
    <source>
        <dbReference type="Google" id="ProtNLM"/>
    </source>
</evidence>
<accession>A0ABV8FSA7</accession>
<dbReference type="Proteomes" id="UP001595847">
    <property type="component" value="Unassembled WGS sequence"/>
</dbReference>
<evidence type="ECO:0000313" key="1">
    <source>
        <dbReference type="EMBL" id="MFC3997963.1"/>
    </source>
</evidence>
<organism evidence="1 2">
    <name type="scientific">Nocardiopsis sediminis</name>
    <dbReference type="NCBI Taxonomy" id="1778267"/>
    <lineage>
        <taxon>Bacteria</taxon>
        <taxon>Bacillati</taxon>
        <taxon>Actinomycetota</taxon>
        <taxon>Actinomycetes</taxon>
        <taxon>Streptosporangiales</taxon>
        <taxon>Nocardiopsidaceae</taxon>
        <taxon>Nocardiopsis</taxon>
    </lineage>
</organism>
<comment type="caution">
    <text evidence="1">The sequence shown here is derived from an EMBL/GenBank/DDBJ whole genome shotgun (WGS) entry which is preliminary data.</text>
</comment>
<sequence length="94" mass="10592">MNRHKAARTSWRVRLRAALSFADHLAARLDAYTAACLDIRPVRSWGSDLAAWLGESWRAHLAAARIRRHGPGRGVIAVVINHPTTDTRKDSRER</sequence>